<dbReference type="SUPFAM" id="SSF88697">
    <property type="entry name" value="PUA domain-like"/>
    <property type="match status" value="1"/>
</dbReference>
<dbReference type="PANTHER" id="PTHR42250:SF1">
    <property type="entry name" value="ASCH DOMAIN-CONTAINING PROTEIN"/>
    <property type="match status" value="1"/>
</dbReference>
<dbReference type="Gene3D" id="2.30.130.30">
    <property type="entry name" value="Hypothetical protein"/>
    <property type="match status" value="1"/>
</dbReference>
<comment type="caution">
    <text evidence="2">The sequence shown here is derived from an EMBL/GenBank/DDBJ whole genome shotgun (WGS) entry which is preliminary data.</text>
</comment>
<dbReference type="SMART" id="SM01022">
    <property type="entry name" value="ASCH"/>
    <property type="match status" value="1"/>
</dbReference>
<dbReference type="Proteomes" id="UP000177745">
    <property type="component" value="Unassembled WGS sequence"/>
</dbReference>
<dbReference type="PANTHER" id="PTHR42250">
    <property type="entry name" value="ASCH DOMAIN-CONTAINING PROTEIN"/>
    <property type="match status" value="1"/>
</dbReference>
<dbReference type="AlphaFoldDB" id="A0A1F8HBD5"/>
<dbReference type="InterPro" id="IPR015947">
    <property type="entry name" value="PUA-like_sf"/>
</dbReference>
<gene>
    <name evidence="2" type="ORF">A3G51_03965</name>
</gene>
<name>A0A1F8HBD5_9BACT</name>
<dbReference type="InterPro" id="IPR007374">
    <property type="entry name" value="ASCH_domain"/>
</dbReference>
<proteinExistence type="predicted"/>
<sequence length="109" mass="12813">MKTLKFKSHLVNQILNGSKTVTWRLFDDKDLKRGDVFCVLNSDTGENISKAVIVEIKEKKLGQVKDEDFDGHEKYQDQDDMLEHYRKYYGDKVNLDTTVKIIKFRLVNE</sequence>
<evidence type="ECO:0000313" key="3">
    <source>
        <dbReference type="Proteomes" id="UP000177745"/>
    </source>
</evidence>
<evidence type="ECO:0000313" key="2">
    <source>
        <dbReference type="EMBL" id="OGN34226.1"/>
    </source>
</evidence>
<reference evidence="2 3" key="1">
    <citation type="journal article" date="2016" name="Nat. Commun.">
        <title>Thousands of microbial genomes shed light on interconnected biogeochemical processes in an aquifer system.</title>
        <authorList>
            <person name="Anantharaman K."/>
            <person name="Brown C.T."/>
            <person name="Hug L.A."/>
            <person name="Sharon I."/>
            <person name="Castelle C.J."/>
            <person name="Probst A.J."/>
            <person name="Thomas B.C."/>
            <person name="Singh A."/>
            <person name="Wilkins M.J."/>
            <person name="Karaoz U."/>
            <person name="Brodie E.L."/>
            <person name="Williams K.H."/>
            <person name="Hubbard S.S."/>
            <person name="Banfield J.F."/>
        </authorList>
    </citation>
    <scope>NUCLEOTIDE SEQUENCE [LARGE SCALE GENOMIC DNA]</scope>
</reference>
<feature type="domain" description="ASCH" evidence="1">
    <location>
        <begin position="4"/>
        <end position="108"/>
    </location>
</feature>
<protein>
    <recommendedName>
        <fullName evidence="1">ASCH domain-containing protein</fullName>
    </recommendedName>
</protein>
<organism evidence="2 3">
    <name type="scientific">Candidatus Yanofskybacteria bacterium RIFCSPLOWO2_12_FULL_43_11b</name>
    <dbReference type="NCBI Taxonomy" id="1802710"/>
    <lineage>
        <taxon>Bacteria</taxon>
        <taxon>Candidatus Yanofskyibacteriota</taxon>
    </lineage>
</organism>
<accession>A0A1F8HBD5</accession>
<evidence type="ECO:0000259" key="1">
    <source>
        <dbReference type="SMART" id="SM01022"/>
    </source>
</evidence>
<dbReference type="Pfam" id="PF04266">
    <property type="entry name" value="ASCH"/>
    <property type="match status" value="1"/>
</dbReference>
<dbReference type="EMBL" id="MGKY01000004">
    <property type="protein sequence ID" value="OGN34226.1"/>
    <property type="molecule type" value="Genomic_DNA"/>
</dbReference>